<dbReference type="FunFam" id="1.10.150.20:FF:000019">
    <property type="entry name" value="DNA polymerase IV"/>
    <property type="match status" value="1"/>
</dbReference>
<evidence type="ECO:0000256" key="13">
    <source>
        <dbReference type="ARBA" id="ARBA00049244"/>
    </source>
</evidence>
<evidence type="ECO:0000256" key="9">
    <source>
        <dbReference type="ARBA" id="ARBA00022842"/>
    </source>
</evidence>
<feature type="active site" evidence="14">
    <location>
        <position position="121"/>
    </location>
</feature>
<dbReference type="SUPFAM" id="SSF56672">
    <property type="entry name" value="DNA/RNA polymerases"/>
    <property type="match status" value="1"/>
</dbReference>
<comment type="catalytic activity">
    <reaction evidence="13 14">
        <text>DNA(n) + a 2'-deoxyribonucleoside 5'-triphosphate = DNA(n+1) + diphosphate</text>
        <dbReference type="Rhea" id="RHEA:22508"/>
        <dbReference type="Rhea" id="RHEA-COMP:17339"/>
        <dbReference type="Rhea" id="RHEA-COMP:17340"/>
        <dbReference type="ChEBI" id="CHEBI:33019"/>
        <dbReference type="ChEBI" id="CHEBI:61560"/>
        <dbReference type="ChEBI" id="CHEBI:173112"/>
        <dbReference type="EC" id="2.7.7.7"/>
    </reaction>
</comment>
<name>A0A9X2PIM5_9BACT</name>
<keyword evidence="5 14" id="KW-0548">Nucleotidyltransferase</keyword>
<comment type="cofactor">
    <cofactor evidence="14">
        <name>Mg(2+)</name>
        <dbReference type="ChEBI" id="CHEBI:18420"/>
    </cofactor>
    <text evidence="14">Binds 2 magnesium ions per subunit.</text>
</comment>
<comment type="subunit">
    <text evidence="14">Monomer.</text>
</comment>
<reference evidence="16" key="1">
    <citation type="submission" date="2022-08" db="EMBL/GenBank/DDBJ databases">
        <title>Genomic Encyclopedia of Type Strains, Phase V (KMG-V): Genome sequencing to study the core and pangenomes of soil and plant-associated prokaryotes.</title>
        <authorList>
            <person name="Whitman W."/>
        </authorList>
    </citation>
    <scope>NUCLEOTIDE SEQUENCE</scope>
    <source>
        <strain evidence="16">0</strain>
    </source>
</reference>
<evidence type="ECO:0000256" key="2">
    <source>
        <dbReference type="ARBA" id="ARBA00022457"/>
    </source>
</evidence>
<dbReference type="Gene3D" id="1.10.150.20">
    <property type="entry name" value="5' to 3' exonuclease, C-terminal subdomain"/>
    <property type="match status" value="1"/>
</dbReference>
<evidence type="ECO:0000256" key="4">
    <source>
        <dbReference type="ARBA" id="ARBA00022679"/>
    </source>
</evidence>
<evidence type="ECO:0000256" key="10">
    <source>
        <dbReference type="ARBA" id="ARBA00022932"/>
    </source>
</evidence>
<accession>A0A9X2PIM5</accession>
<dbReference type="Pfam" id="PF11799">
    <property type="entry name" value="IMS_C"/>
    <property type="match status" value="1"/>
</dbReference>
<comment type="function">
    <text evidence="14">Poorly processive, error-prone DNA polymerase involved in untargeted mutagenesis. Copies undamaged DNA at stalled replication forks, which arise in vivo from mismatched or misaligned primer ends. These misaligned primers can be extended by PolIV. Exhibits no 3'-5' exonuclease (proofreading) activity. May be involved in translesional synthesis, in conjunction with the beta clamp from PolIII.</text>
</comment>
<evidence type="ECO:0000256" key="3">
    <source>
        <dbReference type="ARBA" id="ARBA00022490"/>
    </source>
</evidence>
<dbReference type="PANTHER" id="PTHR11076">
    <property type="entry name" value="DNA REPAIR POLYMERASE UMUC / TRANSFERASE FAMILY MEMBER"/>
    <property type="match status" value="1"/>
</dbReference>
<dbReference type="GO" id="GO:0005829">
    <property type="term" value="C:cytosol"/>
    <property type="evidence" value="ECO:0007669"/>
    <property type="project" value="TreeGrafter"/>
</dbReference>
<dbReference type="Gene3D" id="3.40.1170.60">
    <property type="match status" value="1"/>
</dbReference>
<protein>
    <recommendedName>
        <fullName evidence="14">DNA polymerase IV</fullName>
        <shortName evidence="14">Pol IV</shortName>
        <ecNumber evidence="14">2.7.7.7</ecNumber>
    </recommendedName>
</protein>
<keyword evidence="10 14" id="KW-0239">DNA-directed DNA polymerase</keyword>
<dbReference type="GO" id="GO:0009432">
    <property type="term" value="P:SOS response"/>
    <property type="evidence" value="ECO:0007669"/>
    <property type="project" value="TreeGrafter"/>
</dbReference>
<keyword evidence="6 14" id="KW-0235">DNA replication</keyword>
<evidence type="ECO:0000256" key="15">
    <source>
        <dbReference type="SAM" id="MobiDB-lite"/>
    </source>
</evidence>
<comment type="similarity">
    <text evidence="1 14">Belongs to the DNA polymerase type-Y family.</text>
</comment>
<dbReference type="Proteomes" id="UP001155027">
    <property type="component" value="Unassembled WGS sequence"/>
</dbReference>
<evidence type="ECO:0000256" key="11">
    <source>
        <dbReference type="ARBA" id="ARBA00023125"/>
    </source>
</evidence>
<dbReference type="PANTHER" id="PTHR11076:SF33">
    <property type="entry name" value="DNA POLYMERASE KAPPA"/>
    <property type="match status" value="1"/>
</dbReference>
<feature type="site" description="Substrate discrimination" evidence="14">
    <location>
        <position position="30"/>
    </location>
</feature>
<dbReference type="Pfam" id="PF11798">
    <property type="entry name" value="IMS_HHH"/>
    <property type="match status" value="1"/>
</dbReference>
<dbReference type="InterPro" id="IPR001126">
    <property type="entry name" value="UmuC"/>
</dbReference>
<proteinExistence type="inferred from homology"/>
<dbReference type="GO" id="GO:0006261">
    <property type="term" value="P:DNA-templated DNA replication"/>
    <property type="evidence" value="ECO:0007669"/>
    <property type="project" value="UniProtKB-UniRule"/>
</dbReference>
<dbReference type="InterPro" id="IPR036775">
    <property type="entry name" value="DNA_pol_Y-fam_lit_finger_sf"/>
</dbReference>
<dbReference type="GO" id="GO:0042276">
    <property type="term" value="P:error-prone translesion synthesis"/>
    <property type="evidence" value="ECO:0007669"/>
    <property type="project" value="TreeGrafter"/>
</dbReference>
<evidence type="ECO:0000256" key="7">
    <source>
        <dbReference type="ARBA" id="ARBA00022723"/>
    </source>
</evidence>
<feature type="region of interest" description="Disordered" evidence="15">
    <location>
        <begin position="247"/>
        <end position="266"/>
    </location>
</feature>
<dbReference type="AlphaFoldDB" id="A0A9X2PIM5"/>
<dbReference type="InterPro" id="IPR017961">
    <property type="entry name" value="DNA_pol_Y-fam_little_finger"/>
</dbReference>
<dbReference type="InterPro" id="IPR050116">
    <property type="entry name" value="DNA_polymerase-Y"/>
</dbReference>
<keyword evidence="7 14" id="KW-0479">Metal-binding</keyword>
<dbReference type="GO" id="GO:0003887">
    <property type="term" value="F:DNA-directed DNA polymerase activity"/>
    <property type="evidence" value="ECO:0007669"/>
    <property type="project" value="UniProtKB-UniRule"/>
</dbReference>
<dbReference type="EC" id="2.7.7.7" evidence="14"/>
<keyword evidence="11 14" id="KW-0238">DNA-binding</keyword>
<keyword evidence="9 14" id="KW-0460">Magnesium</keyword>
<keyword evidence="8 14" id="KW-0227">DNA damage</keyword>
<evidence type="ECO:0000256" key="6">
    <source>
        <dbReference type="ARBA" id="ARBA00022705"/>
    </source>
</evidence>
<dbReference type="InterPro" id="IPR043128">
    <property type="entry name" value="Rev_trsase/Diguanyl_cyclase"/>
</dbReference>
<comment type="subcellular location">
    <subcellularLocation>
        <location evidence="14">Cytoplasm</location>
    </subcellularLocation>
</comment>
<evidence type="ECO:0000313" key="17">
    <source>
        <dbReference type="Proteomes" id="UP001155027"/>
    </source>
</evidence>
<dbReference type="PROSITE" id="PS50173">
    <property type="entry name" value="UMUC"/>
    <property type="match status" value="1"/>
</dbReference>
<dbReference type="GO" id="GO:0006281">
    <property type="term" value="P:DNA repair"/>
    <property type="evidence" value="ECO:0007669"/>
    <property type="project" value="UniProtKB-UniRule"/>
</dbReference>
<dbReference type="RefSeq" id="WP_259072576.1">
    <property type="nucleotide sequence ID" value="NZ_JANUAB010000002.1"/>
</dbReference>
<gene>
    <name evidence="14" type="primary">dinB</name>
    <name evidence="16" type="ORF">GGP71_000752</name>
</gene>
<evidence type="ECO:0000256" key="8">
    <source>
        <dbReference type="ARBA" id="ARBA00022763"/>
    </source>
</evidence>
<dbReference type="HAMAP" id="MF_01113">
    <property type="entry name" value="DNApol_IV"/>
    <property type="match status" value="1"/>
</dbReference>
<comment type="caution">
    <text evidence="16">The sequence shown here is derived from an EMBL/GenBank/DDBJ whole genome shotgun (WGS) entry which is preliminary data.</text>
</comment>
<dbReference type="FunFam" id="3.30.1490.100:FF:000004">
    <property type="entry name" value="DNA polymerase IV"/>
    <property type="match status" value="1"/>
</dbReference>
<sequence length="373" mass="41720">MSGYAPDGTSGNDTEKDARRIVHVDMDAFYAQIEQRDFPDRYAGKPIAVGGDPPRGVVQTASYEARPYGVHSAQPAVEADRKCPDLIFVSPRMDVYQEESKRIRKILRRYTDLVEPLSLDEAYLDVTEPKTGRPSGTLIARRLRAEIYEETGLTASAGVGPGKFVAKVASDLDKPDGLTVVRPDEQMRFIAQLPIEKFHGIGPVTAAKMQELGIQTGADLQETPERTLIHHFGKRGRHFKTLAVGTDDRPVQPDRDRKSVGAERTFSEDIARAETMLERLSPIAERVAQRLRQANRKGRTVTLKLKSHDHQVSTRQTTVDRPLRAEDALMTITERLLRRPHPPDEPVRLLGISVSSLTEEERAGGQLEFDFRP</sequence>
<organism evidence="16 17">
    <name type="scientific">Salinibacter ruber</name>
    <dbReference type="NCBI Taxonomy" id="146919"/>
    <lineage>
        <taxon>Bacteria</taxon>
        <taxon>Pseudomonadati</taxon>
        <taxon>Rhodothermota</taxon>
        <taxon>Rhodothermia</taxon>
        <taxon>Rhodothermales</taxon>
        <taxon>Salinibacteraceae</taxon>
        <taxon>Salinibacter</taxon>
    </lineage>
</organism>
<dbReference type="InterPro" id="IPR022880">
    <property type="entry name" value="DNApol_IV"/>
</dbReference>
<evidence type="ECO:0000256" key="12">
    <source>
        <dbReference type="ARBA" id="ARBA00023204"/>
    </source>
</evidence>
<evidence type="ECO:0000313" key="16">
    <source>
        <dbReference type="EMBL" id="MCS3676845.1"/>
    </source>
</evidence>
<keyword evidence="12 14" id="KW-0234">DNA repair</keyword>
<dbReference type="CDD" id="cd03586">
    <property type="entry name" value="PolY_Pol_IV_kappa"/>
    <property type="match status" value="1"/>
</dbReference>
<evidence type="ECO:0000256" key="14">
    <source>
        <dbReference type="HAMAP-Rule" id="MF_01113"/>
    </source>
</evidence>
<dbReference type="SUPFAM" id="SSF100879">
    <property type="entry name" value="Lesion bypass DNA polymerase (Y-family), little finger domain"/>
    <property type="match status" value="1"/>
</dbReference>
<dbReference type="InterPro" id="IPR024728">
    <property type="entry name" value="PolY_HhH_motif"/>
</dbReference>
<keyword evidence="4 14" id="KW-0808">Transferase</keyword>
<evidence type="ECO:0000256" key="1">
    <source>
        <dbReference type="ARBA" id="ARBA00010945"/>
    </source>
</evidence>
<dbReference type="Pfam" id="PF00817">
    <property type="entry name" value="IMS"/>
    <property type="match status" value="1"/>
</dbReference>
<keyword evidence="3 14" id="KW-0963">Cytoplasm</keyword>
<dbReference type="Gene3D" id="3.30.1490.100">
    <property type="entry name" value="DNA polymerase, Y-family, little finger domain"/>
    <property type="match status" value="1"/>
</dbReference>
<dbReference type="InterPro" id="IPR043502">
    <property type="entry name" value="DNA/RNA_pol_sf"/>
</dbReference>
<dbReference type="NCBIfam" id="NF002677">
    <property type="entry name" value="PRK02406.1"/>
    <property type="match status" value="1"/>
</dbReference>
<evidence type="ECO:0000256" key="5">
    <source>
        <dbReference type="ARBA" id="ARBA00022695"/>
    </source>
</evidence>
<feature type="binding site" evidence="14">
    <location>
        <position position="120"/>
    </location>
    <ligand>
        <name>Mg(2+)</name>
        <dbReference type="ChEBI" id="CHEBI:18420"/>
    </ligand>
</feature>
<keyword evidence="2 14" id="KW-0515">Mutator protein</keyword>
<dbReference type="GO" id="GO:0003684">
    <property type="term" value="F:damaged DNA binding"/>
    <property type="evidence" value="ECO:0007669"/>
    <property type="project" value="InterPro"/>
</dbReference>
<dbReference type="EMBL" id="JANUAU010000002">
    <property type="protein sequence ID" value="MCS3676845.1"/>
    <property type="molecule type" value="Genomic_DNA"/>
</dbReference>
<dbReference type="Gene3D" id="3.30.70.270">
    <property type="match status" value="1"/>
</dbReference>
<dbReference type="GO" id="GO:0000287">
    <property type="term" value="F:magnesium ion binding"/>
    <property type="evidence" value="ECO:0007669"/>
    <property type="project" value="UniProtKB-UniRule"/>
</dbReference>
<feature type="binding site" evidence="14">
    <location>
        <position position="25"/>
    </location>
    <ligand>
        <name>Mg(2+)</name>
        <dbReference type="ChEBI" id="CHEBI:18420"/>
    </ligand>
</feature>